<accession>C9X4H8</accession>
<feature type="non-terminal residue" evidence="2">
    <location>
        <position position="1"/>
    </location>
</feature>
<evidence type="ECO:0000313" key="2">
    <source>
        <dbReference type="EMBL" id="CAY61882.1"/>
    </source>
</evidence>
<feature type="chain" id="PRO_5003004445" description="Toxin" evidence="1">
    <location>
        <begin position="28"/>
        <end position="62"/>
    </location>
</feature>
<evidence type="ECO:0000256" key="1">
    <source>
        <dbReference type="SAM" id="SignalP"/>
    </source>
</evidence>
<keyword evidence="1" id="KW-0732">Signal</keyword>
<proteinExistence type="evidence at transcript level"/>
<protein>
    <recommendedName>
        <fullName evidence="3">Toxin</fullName>
    </recommendedName>
</protein>
<dbReference type="EMBL" id="FN392256">
    <property type="protein sequence ID" value="CAY61882.1"/>
    <property type="molecule type" value="mRNA"/>
</dbReference>
<feature type="signal peptide" evidence="1">
    <location>
        <begin position="1"/>
        <end position="27"/>
    </location>
</feature>
<name>C9X4H8_TITDI</name>
<organism evidence="2">
    <name type="scientific">Tityus discrepans</name>
    <name type="common">Venezuelan scorpion</name>
    <dbReference type="NCBI Taxonomy" id="57059"/>
    <lineage>
        <taxon>Eukaryota</taxon>
        <taxon>Metazoa</taxon>
        <taxon>Ecdysozoa</taxon>
        <taxon>Arthropoda</taxon>
        <taxon>Chelicerata</taxon>
        <taxon>Arachnida</taxon>
        <taxon>Scorpiones</taxon>
        <taxon>Buthida</taxon>
        <taxon>Buthoidea</taxon>
        <taxon>Buthidae</taxon>
        <taxon>Tityus</taxon>
    </lineage>
</organism>
<reference evidence="2" key="1">
    <citation type="submission" date="2009-05" db="EMBL/GenBank/DDBJ databases">
        <title>Molecular cloning and nucleotide sequence analysis of genes from Tityus discrepans cDNA library.</title>
        <authorList>
            <person name="D'Suze G."/>
            <person name="Schwartz E.F."/>
            <person name="Garcia B.I."/>
            <person name="Sevcik C."/>
            <person name="Possani L.D."/>
        </authorList>
    </citation>
    <scope>NUCLEOTIDE SEQUENCE</scope>
    <source>
        <tissue evidence="2">Venom gland</tissue>
    </source>
</reference>
<feature type="non-terminal residue" evidence="2">
    <location>
        <position position="62"/>
    </location>
</feature>
<dbReference type="AlphaFoldDB" id="C9X4H8"/>
<sequence length="62" mass="7180">MQYNCFILILFSLILISPIFFDTKVEALCSPYHCMLCNDLEQKVICGILKASECNCPKLRYK</sequence>
<evidence type="ECO:0008006" key="3">
    <source>
        <dbReference type="Google" id="ProtNLM"/>
    </source>
</evidence>